<dbReference type="EMBL" id="OK545542">
    <property type="protein sequence ID" value="UFQ89316.1"/>
    <property type="molecule type" value="Genomic_DNA"/>
</dbReference>
<name>A0A8K1SY72_9PLEU</name>
<comment type="subunit">
    <text evidence="13">Component of the ATP synthase complex composed at least of ATP5F1A/subunit alpha, ATP5F1B/subunit beta, ATP5MC1/subunit c (homooctomer), MT-ATP6/subunit a, MT-ATP8/subunit 8, ATP5ME/subunit e, ATP5MF/subunit f, ATP5MG/subunit g, ATP5MK/subunit k, ATP5MJ/subunit j, ATP5F1C/subunit gamma, ATP5F1D/subunit delta, ATP5F1E/subunit epsilon, ATP5PF/subunit F6, ATP5PB/subunit b, ATP5PD/subunit d, ATP5PO/subunit OSCP. ATP synthase complex consists of a soluble F(1) head domain (subunits alpha(3) and beta(3)) - the catalytic core - and a membrane F(0) domain - the membrane proton channel (subunits c, a, 8, e, f, g, k and j). These two domains are linked by a central stalk (subunits gamma, delta, and epsilon) rotating inside the F1 region and a stationary peripheral stalk (subunits F6, b, d, and OSCP).</text>
</comment>
<feature type="region of interest" description="Disordered" evidence="15">
    <location>
        <begin position="34"/>
        <end position="62"/>
    </location>
</feature>
<dbReference type="GO" id="GO:0031966">
    <property type="term" value="C:mitochondrial membrane"/>
    <property type="evidence" value="ECO:0007669"/>
    <property type="project" value="UniProtKB-SubCell"/>
</dbReference>
<evidence type="ECO:0000256" key="15">
    <source>
        <dbReference type="SAM" id="MobiDB-lite"/>
    </source>
</evidence>
<comment type="similarity">
    <text evidence="2 14">Belongs to the ATPase protein 8 family.</text>
</comment>
<dbReference type="InterPro" id="IPR001421">
    <property type="entry name" value="ATP8_metazoa"/>
</dbReference>
<geneLocation type="mitochondrion" evidence="17"/>
<evidence type="ECO:0000256" key="9">
    <source>
        <dbReference type="ARBA" id="ARBA00023128"/>
    </source>
</evidence>
<keyword evidence="8 14" id="KW-0406">Ion transport</keyword>
<dbReference type="InterPro" id="IPR050635">
    <property type="entry name" value="ATPase_protein_8"/>
</dbReference>
<keyword evidence="10 16" id="KW-0472">Membrane</keyword>
<feature type="transmembrane region" description="Helical" evidence="16">
    <location>
        <begin position="6"/>
        <end position="24"/>
    </location>
</feature>
<evidence type="ECO:0000256" key="13">
    <source>
        <dbReference type="ARBA" id="ARBA00064647"/>
    </source>
</evidence>
<keyword evidence="7 16" id="KW-1133">Transmembrane helix</keyword>
<dbReference type="GO" id="GO:0015986">
    <property type="term" value="P:proton motive force-driven ATP synthesis"/>
    <property type="evidence" value="ECO:0007669"/>
    <property type="project" value="InterPro"/>
</dbReference>
<evidence type="ECO:0000256" key="1">
    <source>
        <dbReference type="ARBA" id="ARBA00004304"/>
    </source>
</evidence>
<dbReference type="AlphaFoldDB" id="A0A8K1SY72"/>
<evidence type="ECO:0000256" key="16">
    <source>
        <dbReference type="SAM" id="Phobius"/>
    </source>
</evidence>
<evidence type="ECO:0000313" key="17">
    <source>
        <dbReference type="EMBL" id="UFQ89316.1"/>
    </source>
</evidence>
<evidence type="ECO:0000256" key="11">
    <source>
        <dbReference type="ARBA" id="ARBA00023310"/>
    </source>
</evidence>
<evidence type="ECO:0000256" key="6">
    <source>
        <dbReference type="ARBA" id="ARBA00022781"/>
    </source>
</evidence>
<organism evidence="17">
    <name type="scientific">Eopsetta grigorjewi</name>
    <name type="common">shotted halibut</name>
    <dbReference type="NCBI Taxonomy" id="244450"/>
    <lineage>
        <taxon>Eukaryota</taxon>
        <taxon>Metazoa</taxon>
        <taxon>Chordata</taxon>
        <taxon>Craniata</taxon>
        <taxon>Vertebrata</taxon>
        <taxon>Euteleostomi</taxon>
        <taxon>Actinopterygii</taxon>
        <taxon>Neopterygii</taxon>
        <taxon>Teleostei</taxon>
        <taxon>Neoteleostei</taxon>
        <taxon>Acanthomorphata</taxon>
        <taxon>Carangaria</taxon>
        <taxon>Pleuronectiformes</taxon>
        <taxon>Pleuronectoidei</taxon>
        <taxon>Pleuronectidae</taxon>
        <taxon>Eopsetta</taxon>
    </lineage>
</organism>
<evidence type="ECO:0000256" key="2">
    <source>
        <dbReference type="ARBA" id="ARBA00008892"/>
    </source>
</evidence>
<evidence type="ECO:0000256" key="3">
    <source>
        <dbReference type="ARBA" id="ARBA00022448"/>
    </source>
</evidence>
<keyword evidence="3 14" id="KW-0813">Transport</keyword>
<reference evidence="17" key="1">
    <citation type="submission" date="2021-10" db="EMBL/GenBank/DDBJ databases">
        <authorList>
            <person name="Patil M.P."/>
            <person name="Kim G.-D."/>
            <person name="Kim J.-O."/>
            <person name="Yang J.-Y."/>
        </authorList>
    </citation>
    <scope>NUCLEOTIDE SEQUENCE</scope>
    <source>
        <tissue evidence="17">Muscle</tissue>
    </source>
</reference>
<dbReference type="GO" id="GO:0015078">
    <property type="term" value="F:proton transmembrane transporter activity"/>
    <property type="evidence" value="ECO:0007669"/>
    <property type="project" value="InterPro"/>
</dbReference>
<gene>
    <name evidence="17" type="primary">ATP8</name>
</gene>
<dbReference type="PANTHER" id="PTHR39937:SF1">
    <property type="entry name" value="ATP SYNTHASE PROTEIN 8"/>
    <property type="match status" value="1"/>
</dbReference>
<evidence type="ECO:0000256" key="7">
    <source>
        <dbReference type="ARBA" id="ARBA00022989"/>
    </source>
</evidence>
<keyword evidence="9 14" id="KW-0496">Mitochondrion</keyword>
<dbReference type="Pfam" id="PF00895">
    <property type="entry name" value="ATP-synt_8"/>
    <property type="match status" value="1"/>
</dbReference>
<comment type="subcellular location">
    <subcellularLocation>
        <location evidence="1 14">Mitochondrion membrane</location>
        <topology evidence="1 14">Single-pass membrane protein</topology>
    </subcellularLocation>
</comment>
<evidence type="ECO:0000256" key="4">
    <source>
        <dbReference type="ARBA" id="ARBA00022547"/>
    </source>
</evidence>
<accession>A0A8K1SY72</accession>
<evidence type="ECO:0000256" key="5">
    <source>
        <dbReference type="ARBA" id="ARBA00022692"/>
    </source>
</evidence>
<feature type="compositionally biased region" description="Polar residues" evidence="15">
    <location>
        <begin position="38"/>
        <end position="62"/>
    </location>
</feature>
<protein>
    <recommendedName>
        <fullName evidence="14">ATP synthase complex subunit 8</fullName>
    </recommendedName>
</protein>
<evidence type="ECO:0000256" key="8">
    <source>
        <dbReference type="ARBA" id="ARBA00023065"/>
    </source>
</evidence>
<evidence type="ECO:0000256" key="12">
    <source>
        <dbReference type="ARBA" id="ARBA00053067"/>
    </source>
</evidence>
<dbReference type="GO" id="GO:0045259">
    <property type="term" value="C:proton-transporting ATP synthase complex"/>
    <property type="evidence" value="ECO:0007669"/>
    <property type="project" value="UniProtKB-KW"/>
</dbReference>
<evidence type="ECO:0000256" key="14">
    <source>
        <dbReference type="RuleBase" id="RU003661"/>
    </source>
</evidence>
<sequence length="62" mass="7211">MPQLDPAPWFAILVFSWMIFLIIIPPKVLAHTFPNDPTPQSTQKPKTDSWNWPWYQASSTNL</sequence>
<evidence type="ECO:0000256" key="10">
    <source>
        <dbReference type="ARBA" id="ARBA00023136"/>
    </source>
</evidence>
<comment type="function">
    <text evidence="12">Subunit 8, of the mitochondrial membrane ATP synthase complex (F(1)F(0) ATP synthase or Complex V) that produces ATP from ADP in the presence of a proton gradient across the membrane which is generated by electron transport complexes of the respiratory chain. ATP synthase complex consist of a soluble F(1) head domain - the catalytic core - and a membrane F(1) domain - the membrane proton channel. These two domains are linked by a central stalk rotating inside the F(1) region and a stationary peripheral stalk. During catalysis, ATP synthesis in the catalytic domain of F(1) is coupled via a rotary mechanism of the central stalk subunits to proton translocation. In vivo, can only synthesize ATP although its ATP hydrolase activity can be activated artificially in vitro. Part of the complex F(0) domain.</text>
</comment>
<keyword evidence="6 14" id="KW-0375">Hydrogen ion transport</keyword>
<keyword evidence="5 14" id="KW-0812">Transmembrane</keyword>
<keyword evidence="4 14" id="KW-0138">CF(0)</keyword>
<dbReference type="PANTHER" id="PTHR39937">
    <property type="entry name" value="ATP SYNTHASE PROTEIN 8"/>
    <property type="match status" value="1"/>
</dbReference>
<proteinExistence type="inferred from homology"/>
<keyword evidence="11" id="KW-0066">ATP synthesis</keyword>